<feature type="compositionally biased region" description="Basic and acidic residues" evidence="11">
    <location>
        <begin position="554"/>
        <end position="563"/>
    </location>
</feature>
<feature type="compositionally biased region" description="Polar residues" evidence="11">
    <location>
        <begin position="479"/>
        <end position="489"/>
    </location>
</feature>
<keyword evidence="8 10" id="KW-0496">Mitochondrion</keyword>
<evidence type="ECO:0000256" key="9">
    <source>
        <dbReference type="ARBA" id="ARBA00023136"/>
    </source>
</evidence>
<keyword evidence="6" id="KW-0445">Lipid transport</keyword>
<dbReference type="GO" id="GO:0007005">
    <property type="term" value="P:mitochondrion organization"/>
    <property type="evidence" value="ECO:0007669"/>
    <property type="project" value="InterPro"/>
</dbReference>
<dbReference type="PANTHER" id="PTHR28185:SF1">
    <property type="entry name" value="MITOCHONDRIAL DISTRIBUTION AND MORPHOLOGY PROTEIN 34"/>
    <property type="match status" value="1"/>
</dbReference>
<keyword evidence="9 10" id="KW-0472">Membrane</keyword>
<protein>
    <recommendedName>
        <fullName evidence="10">Mitochondrial distribution and morphology protein 34</fullName>
    </recommendedName>
</protein>
<comment type="caution">
    <text evidence="13">The sequence shown here is derived from an EMBL/GenBank/DDBJ whole genome shotgun (WGS) entry which is preliminary data.</text>
</comment>
<evidence type="ECO:0000256" key="10">
    <source>
        <dbReference type="HAMAP-Rule" id="MF_03105"/>
    </source>
</evidence>
<keyword evidence="2" id="KW-0813">Transport</keyword>
<organism evidence="13 14">
    <name type="scientific">Imshaugia aleurites</name>
    <dbReference type="NCBI Taxonomy" id="172621"/>
    <lineage>
        <taxon>Eukaryota</taxon>
        <taxon>Fungi</taxon>
        <taxon>Dikarya</taxon>
        <taxon>Ascomycota</taxon>
        <taxon>Pezizomycotina</taxon>
        <taxon>Lecanoromycetes</taxon>
        <taxon>OSLEUM clade</taxon>
        <taxon>Lecanoromycetidae</taxon>
        <taxon>Lecanorales</taxon>
        <taxon>Lecanorineae</taxon>
        <taxon>Parmeliaceae</taxon>
        <taxon>Imshaugia</taxon>
    </lineage>
</organism>
<dbReference type="PROSITE" id="PS51847">
    <property type="entry name" value="SMP"/>
    <property type="match status" value="1"/>
</dbReference>
<dbReference type="InterPro" id="IPR027536">
    <property type="entry name" value="MDM34"/>
</dbReference>
<comment type="subunit">
    <text evidence="10">Component of the ER-mitochondria encounter structure (ERMES) or MDM complex, composed of MMM1, MDM10, MDM12 and MDM34.</text>
</comment>
<accession>A0A8H3IRP2</accession>
<evidence type="ECO:0000256" key="4">
    <source>
        <dbReference type="ARBA" id="ARBA00022692"/>
    </source>
</evidence>
<dbReference type="OrthoDB" id="17927at2759"/>
<evidence type="ECO:0000256" key="2">
    <source>
        <dbReference type="ARBA" id="ARBA00022448"/>
    </source>
</evidence>
<reference evidence="13" key="1">
    <citation type="submission" date="2021-03" db="EMBL/GenBank/DDBJ databases">
        <authorList>
            <person name="Tagirdzhanova G."/>
        </authorList>
    </citation>
    <scope>NUCLEOTIDE SEQUENCE</scope>
</reference>
<dbReference type="HAMAP" id="MF_03105">
    <property type="entry name" value="Mdm34"/>
    <property type="match status" value="1"/>
</dbReference>
<evidence type="ECO:0000256" key="6">
    <source>
        <dbReference type="ARBA" id="ARBA00023055"/>
    </source>
</evidence>
<feature type="compositionally biased region" description="Polar residues" evidence="11">
    <location>
        <begin position="397"/>
        <end position="411"/>
    </location>
</feature>
<comment type="subcellular location">
    <subcellularLocation>
        <location evidence="1">Membrane</location>
    </subcellularLocation>
    <subcellularLocation>
        <location evidence="10">Mitochondrion outer membrane</location>
        <topology evidence="10">Multi-pass membrane protein</topology>
    </subcellularLocation>
    <text evidence="10">The ERMES/MDM complex localizes to a few discrete foci (around 10 per single cell), that represent mitochondria-endoplasmic reticulum junctions. These foci are often found next to mtDNA nucleoids.</text>
</comment>
<comment type="similarity">
    <text evidence="10">Belongs to the MDM34 family.</text>
</comment>
<feature type="domain" description="SMP-LTD" evidence="12">
    <location>
        <begin position="1"/>
        <end position="208"/>
    </location>
</feature>
<evidence type="ECO:0000256" key="3">
    <source>
        <dbReference type="ARBA" id="ARBA00022452"/>
    </source>
</evidence>
<feature type="compositionally biased region" description="Polar residues" evidence="11">
    <location>
        <begin position="518"/>
        <end position="539"/>
    </location>
</feature>
<gene>
    <name evidence="10 13" type="primary">MDM34</name>
    <name evidence="13" type="ORF">IMSHALPRED_005948</name>
</gene>
<feature type="region of interest" description="Disordered" evidence="11">
    <location>
        <begin position="337"/>
        <end position="585"/>
    </location>
</feature>
<evidence type="ECO:0000256" key="5">
    <source>
        <dbReference type="ARBA" id="ARBA00022787"/>
    </source>
</evidence>
<evidence type="ECO:0000313" key="13">
    <source>
        <dbReference type="EMBL" id="CAF9923514.1"/>
    </source>
</evidence>
<evidence type="ECO:0000256" key="11">
    <source>
        <dbReference type="SAM" id="MobiDB-lite"/>
    </source>
</evidence>
<dbReference type="Proteomes" id="UP000664534">
    <property type="component" value="Unassembled WGS sequence"/>
</dbReference>
<feature type="compositionally biased region" description="Basic residues" evidence="11">
    <location>
        <begin position="366"/>
        <end position="385"/>
    </location>
</feature>
<dbReference type="InterPro" id="IPR058825">
    <property type="entry name" value="MDM34_N"/>
</dbReference>
<dbReference type="EMBL" id="CAJPDT010000033">
    <property type="protein sequence ID" value="CAF9923514.1"/>
    <property type="molecule type" value="Genomic_DNA"/>
</dbReference>
<evidence type="ECO:0000313" key="14">
    <source>
        <dbReference type="Proteomes" id="UP000664534"/>
    </source>
</evidence>
<evidence type="ECO:0000256" key="7">
    <source>
        <dbReference type="ARBA" id="ARBA00023121"/>
    </source>
</evidence>
<proteinExistence type="inferred from homology"/>
<keyword evidence="3 10" id="KW-1134">Transmembrane beta strand</keyword>
<name>A0A8H3IRP2_9LECA</name>
<sequence length="585" mass="63871">MAFNFNWSPLTADASFYTRAQELLTTALNKSPKPPIIVDDILVNELNLGSVPPDLEILEIGDLAEDRFRGIFKMCYTGDAFLTLKTRVQANPLNTYLSTKPSFTSPQPLAASSGLTIPLQITLSEIKLSAFIILVFSRQKGLTLVFRNDPLESLKVSSTFDAIPFVREYLQKEIEGQLRTLLMDEVPVIIHRLSLRLWVPEYREREDEELARDLQDSFTTGEKPVDPLASPPQDPVDSSGNILDASQIASLSLDSGPDMHALFSQKNLLRLSALTDSHRTLSLFTPAIRDVVFRAWAGPTERGEMHGSSGRATPITPVMARSQSYTGNSSTTYVFSETGDAGQHPSRPGISSYVSAASGLGLGSNKHGKPHGGRKRKHRVVNLRKKATDGDDVESVSGESTTASGTMSSAPSEYGAELVTSERCDGELVTPPRTPEKPAVQKEPGDGTPLRFKNLTPRQPRRDDISESTPRPPQYTAPLPNSQSQSGTRTAKRPSLRPTDSPQATRYPIDNRPKLEASASSSAPLKQLSPSPMDESSSGGMMPQPWLTKMAGEIARKVQDQKAADSGFWDRNNEAQEEPPPAYGS</sequence>
<dbReference type="GO" id="GO:0032865">
    <property type="term" value="C:ERMES complex"/>
    <property type="evidence" value="ECO:0007669"/>
    <property type="project" value="UniProtKB-UniRule"/>
</dbReference>
<comment type="domain">
    <text evidence="10">Lacks alpha-helical transmembrane segments, suggesting that it resides in the membrane via beta-sheet conformations similar to those predicted for other outer membrane proteins and porin.</text>
</comment>
<dbReference type="GO" id="GO:0008289">
    <property type="term" value="F:lipid binding"/>
    <property type="evidence" value="ECO:0007669"/>
    <property type="project" value="UniProtKB-KW"/>
</dbReference>
<dbReference type="GO" id="GO:0015914">
    <property type="term" value="P:phospholipid transport"/>
    <property type="evidence" value="ECO:0007669"/>
    <property type="project" value="TreeGrafter"/>
</dbReference>
<evidence type="ECO:0000256" key="1">
    <source>
        <dbReference type="ARBA" id="ARBA00004370"/>
    </source>
</evidence>
<evidence type="ECO:0000256" key="8">
    <source>
        <dbReference type="ARBA" id="ARBA00023128"/>
    </source>
</evidence>
<dbReference type="Pfam" id="PF26545">
    <property type="entry name" value="Mdm34_N"/>
    <property type="match status" value="1"/>
</dbReference>
<dbReference type="InterPro" id="IPR031468">
    <property type="entry name" value="SMP_LBD"/>
</dbReference>
<feature type="compositionally biased region" description="Basic and acidic residues" evidence="11">
    <location>
        <begin position="434"/>
        <end position="445"/>
    </location>
</feature>
<feature type="region of interest" description="Disordered" evidence="11">
    <location>
        <begin position="218"/>
        <end position="241"/>
    </location>
</feature>
<dbReference type="PANTHER" id="PTHR28185">
    <property type="entry name" value="MITOCHONDRIAL DISTRIBUTION AND MORPHOLOGY PROTEIN 34"/>
    <property type="match status" value="1"/>
</dbReference>
<dbReference type="AlphaFoldDB" id="A0A8H3IRP2"/>
<keyword evidence="5 10" id="KW-1000">Mitochondrion outer membrane</keyword>
<evidence type="ECO:0000259" key="12">
    <source>
        <dbReference type="PROSITE" id="PS51847"/>
    </source>
</evidence>
<comment type="function">
    <text evidence="10">Component of the ERMES/MDM complex, which serves as a molecular tether to connect the endoplasmic reticulum (ER) and mitochondria. Components of this complex are involved in the control of mitochondrial shape and protein biogenesis, and function in nonvesicular lipid trafficking between the ER and mitochondria. MDM34 is required for the interaction of the ER-resident membrane protein MMM1 and the outer mitochondrial membrane-resident beta-barrel protein MDM10.</text>
</comment>
<keyword evidence="4 10" id="KW-0812">Transmembrane</keyword>
<keyword evidence="7" id="KW-0446">Lipid-binding</keyword>
<keyword evidence="14" id="KW-1185">Reference proteome</keyword>
<dbReference type="CDD" id="cd21673">
    <property type="entry name" value="SMP_Mdm34"/>
    <property type="match status" value="1"/>
</dbReference>
<dbReference type="GO" id="GO:1990456">
    <property type="term" value="P:mitochondrion-endoplasmic reticulum membrane tethering"/>
    <property type="evidence" value="ECO:0007669"/>
    <property type="project" value="TreeGrafter"/>
</dbReference>